<dbReference type="OrthoDB" id="1682876at2759"/>
<dbReference type="EMBL" id="NMUH01008529">
    <property type="protein sequence ID" value="MQM18919.1"/>
    <property type="molecule type" value="Genomic_DNA"/>
</dbReference>
<dbReference type="Proteomes" id="UP000652761">
    <property type="component" value="Unassembled WGS sequence"/>
</dbReference>
<dbReference type="Pfam" id="PF05553">
    <property type="entry name" value="DUF761"/>
    <property type="match status" value="1"/>
</dbReference>
<accession>A0A843XH96</accession>
<organism evidence="2 3">
    <name type="scientific">Colocasia esculenta</name>
    <name type="common">Wild taro</name>
    <name type="synonym">Arum esculentum</name>
    <dbReference type="NCBI Taxonomy" id="4460"/>
    <lineage>
        <taxon>Eukaryota</taxon>
        <taxon>Viridiplantae</taxon>
        <taxon>Streptophyta</taxon>
        <taxon>Embryophyta</taxon>
        <taxon>Tracheophyta</taxon>
        <taxon>Spermatophyta</taxon>
        <taxon>Magnoliopsida</taxon>
        <taxon>Liliopsida</taxon>
        <taxon>Araceae</taxon>
        <taxon>Aroideae</taxon>
        <taxon>Colocasieae</taxon>
        <taxon>Colocasia</taxon>
    </lineage>
</organism>
<feature type="region of interest" description="Disordered" evidence="1">
    <location>
        <begin position="1"/>
        <end position="23"/>
    </location>
</feature>
<feature type="non-terminal residue" evidence="2">
    <location>
        <position position="1"/>
    </location>
</feature>
<evidence type="ECO:0000313" key="3">
    <source>
        <dbReference type="Proteomes" id="UP000652761"/>
    </source>
</evidence>
<name>A0A843XH96_COLES</name>
<proteinExistence type="predicted"/>
<comment type="caution">
    <text evidence="2">The sequence shown here is derived from an EMBL/GenBank/DDBJ whole genome shotgun (WGS) entry which is preliminary data.</text>
</comment>
<dbReference type="InterPro" id="IPR008480">
    <property type="entry name" value="DUF761_pln"/>
</dbReference>
<keyword evidence="3" id="KW-1185">Reference proteome</keyword>
<dbReference type="AlphaFoldDB" id="A0A843XH96"/>
<reference evidence="2" key="1">
    <citation type="submission" date="2017-07" db="EMBL/GenBank/DDBJ databases">
        <title>Taro Niue Genome Assembly and Annotation.</title>
        <authorList>
            <person name="Atibalentja N."/>
            <person name="Keating K."/>
            <person name="Fields C.J."/>
        </authorList>
    </citation>
    <scope>NUCLEOTIDE SEQUENCE</scope>
    <source>
        <strain evidence="2">Niue_2</strain>
        <tissue evidence="2">Leaf</tissue>
    </source>
</reference>
<evidence type="ECO:0000313" key="2">
    <source>
        <dbReference type="EMBL" id="MQM18919.1"/>
    </source>
</evidence>
<gene>
    <name evidence="2" type="ORF">Taro_051919</name>
</gene>
<protein>
    <submittedName>
        <fullName evidence="2">Uncharacterized protein</fullName>
    </submittedName>
</protein>
<sequence length="174" mass="19019">PPEAEENGGEMATKNFDQVQRDGREEHLGAETTEAGYREGQVLAVHQPFVVALHRLLHLRLSFWDQPGLLDIVSNASIEAAYEDAATSSLGPSRAVSPAPETLSQAISMLWTEVSESPSMARSGNSALSSDAVDADSRADAFIANFWRHIQMEWQVSLELRYCKLNSLDSSASD</sequence>
<evidence type="ECO:0000256" key="1">
    <source>
        <dbReference type="SAM" id="MobiDB-lite"/>
    </source>
</evidence>